<protein>
    <recommendedName>
        <fullName evidence="1">RNA-directed DNA polymerase</fullName>
        <ecNumber evidence="1">2.7.7.49</ecNumber>
    </recommendedName>
</protein>
<evidence type="ECO:0000259" key="10">
    <source>
        <dbReference type="PROSITE" id="PS50994"/>
    </source>
</evidence>
<dbReference type="Proteomes" id="UP000663828">
    <property type="component" value="Unassembled WGS sequence"/>
</dbReference>
<dbReference type="Gene3D" id="3.10.20.370">
    <property type="match status" value="1"/>
</dbReference>
<feature type="domain" description="Reverse transcriptase" evidence="9">
    <location>
        <begin position="336"/>
        <end position="515"/>
    </location>
</feature>
<dbReference type="GO" id="GO:0006508">
    <property type="term" value="P:proteolysis"/>
    <property type="evidence" value="ECO:0007669"/>
    <property type="project" value="UniProtKB-KW"/>
</dbReference>
<gene>
    <name evidence="11" type="ORF">XAT740_LOCUS47097</name>
</gene>
<dbReference type="PROSITE" id="PS50878">
    <property type="entry name" value="RT_POL"/>
    <property type="match status" value="1"/>
</dbReference>
<dbReference type="CDD" id="cd01647">
    <property type="entry name" value="RT_LTR"/>
    <property type="match status" value="1"/>
</dbReference>
<evidence type="ECO:0000256" key="5">
    <source>
        <dbReference type="ARBA" id="ARBA00022722"/>
    </source>
</evidence>
<dbReference type="FunFam" id="1.10.340.70:FF:000001">
    <property type="entry name" value="Retrovirus-related Pol polyprotein from transposon gypsy-like Protein"/>
    <property type="match status" value="1"/>
</dbReference>
<dbReference type="GO" id="GO:0015074">
    <property type="term" value="P:DNA integration"/>
    <property type="evidence" value="ECO:0007669"/>
    <property type="project" value="InterPro"/>
</dbReference>
<accession>A0A816AGL1</accession>
<dbReference type="Gene3D" id="3.30.70.270">
    <property type="match status" value="2"/>
</dbReference>
<evidence type="ECO:0000256" key="7">
    <source>
        <dbReference type="ARBA" id="ARBA00022801"/>
    </source>
</evidence>
<comment type="caution">
    <text evidence="11">The sequence shown here is derived from an EMBL/GenBank/DDBJ whole genome shotgun (WGS) entry which is preliminary data.</text>
</comment>
<evidence type="ECO:0000256" key="1">
    <source>
        <dbReference type="ARBA" id="ARBA00012493"/>
    </source>
</evidence>
<dbReference type="Gene3D" id="3.30.420.10">
    <property type="entry name" value="Ribonuclease H-like superfamily/Ribonuclease H"/>
    <property type="match status" value="1"/>
</dbReference>
<reference evidence="11" key="1">
    <citation type="submission" date="2021-02" db="EMBL/GenBank/DDBJ databases">
        <authorList>
            <person name="Nowell W R."/>
        </authorList>
    </citation>
    <scope>NUCLEOTIDE SEQUENCE</scope>
</reference>
<keyword evidence="7" id="KW-0378">Hydrolase</keyword>
<dbReference type="Gene3D" id="3.10.10.10">
    <property type="entry name" value="HIV Type 1 Reverse Transcriptase, subunit A, domain 1"/>
    <property type="match status" value="1"/>
</dbReference>
<evidence type="ECO:0000256" key="4">
    <source>
        <dbReference type="ARBA" id="ARBA00022695"/>
    </source>
</evidence>
<dbReference type="SUPFAM" id="SSF53098">
    <property type="entry name" value="Ribonuclease H-like"/>
    <property type="match status" value="1"/>
</dbReference>
<dbReference type="EC" id="2.7.7.49" evidence="1"/>
<dbReference type="SUPFAM" id="SSF50630">
    <property type="entry name" value="Acid proteases"/>
    <property type="match status" value="1"/>
</dbReference>
<dbReference type="GO" id="GO:0004519">
    <property type="term" value="F:endonuclease activity"/>
    <property type="evidence" value="ECO:0007669"/>
    <property type="project" value="UniProtKB-KW"/>
</dbReference>
<dbReference type="InterPro" id="IPR041373">
    <property type="entry name" value="RT_RNaseH"/>
</dbReference>
<dbReference type="InterPro" id="IPR041588">
    <property type="entry name" value="Integrase_H2C2"/>
</dbReference>
<proteinExistence type="predicted"/>
<dbReference type="Gene3D" id="2.40.70.10">
    <property type="entry name" value="Acid Proteases"/>
    <property type="match status" value="1"/>
</dbReference>
<dbReference type="PANTHER" id="PTHR37984:SF5">
    <property type="entry name" value="PROTEIN NYNRIN-LIKE"/>
    <property type="match status" value="1"/>
</dbReference>
<dbReference type="CDD" id="cd09274">
    <property type="entry name" value="RNase_HI_RT_Ty3"/>
    <property type="match status" value="1"/>
</dbReference>
<dbReference type="InterPro" id="IPR043128">
    <property type="entry name" value="Rev_trsase/Diguanyl_cyclase"/>
</dbReference>
<keyword evidence="5" id="KW-0540">Nuclease</keyword>
<sequence length="1552" mass="176937">MQILVDTGATNTFINYKTLCLIQPTPQLLQPSASFVLADGIAPFQVLGTVKLDILFSEQPTYIVAHVAQNLCTDVILGMDYITQYNLKFNLRMRTITIDLDNCQYEMHIAQNVNTEYIPVRLSHNSYVRAHSTRSVKVSTPVASISSQFIPDYNFSLCNTAFVPHKFLQFRNHTSNVTFSNTSSDTQFIPRGTHIGYLCNYSIPLASHNPTRQVYQPCGATELVGESPVCHATDTHTTMAVPLPLPISVIIDANISPPLTDNIHQLVSTVDISHQREELLNLLYRFHELFDISKHNIADTPIHHVINTVPHSPPVCRPYPHPDTDEILYDMVQEYLDANLISESHSPYAAPAFLVKKHDGTYRFVVDYKKLNLITIKDSSPLPNMEDTIRKLGEGYKYFSKLDLKSGFYQIPIRAADKEKTAFVTPFGHFQFNVLPMGLKNSPPTFQKVMNNTLAPCRQFALVYLDDIIVFSKTYDDHLSHLAQVFLALQSRHFVLNPPKCELLVTKIDYLGHTITETTVTPLRERIQTVLDMKEPRLLSEANKFLGGLSWYRKFLPNFASVAAPLHAVTNLTRKNRHKFRWGFAQSRAFQHLKELLISEPLFLHYPIPNIPVILSTDASGVGIGGVLQQEVDGQLRNLYYHSQLLTPAEQKYSTIEKEALAIYKCFVRMRPFLLGREIIVMTDHCPLCHLMTKTVNNARVDRITLLIQEYNIEKVIHINGRHNCLPDYLSRFPREQYDDLFDVEYGLRSHTVEQSSTTHTNNVVASMVLRPRVNGKVCVAPPTTPNSTSSHTSDPFFNTHLDSNFSTNNFDVMKLKDEQEKDPLIQQYVVQLRSNPQDTPFILRNDLLYKLISLSRKSKRKTEVLCLPHSMIFSLLQACHDDPMCGGHFSLDRTYHKLKAHYWWPNMIFSIRQYIQSCQLCQQFNVSRQKKPGRLRTAPPPDGPFQIIGIDYCGPLNRTPRENRYVLIITDYFTRHVVAIPLPNCSATTTAEALFNEYFCKFGVPCVIVSDQGSHFHNQLMHDMRSLVGFNHIFSTAYHPQTNGIVERFNSTFIPQISKLQDSEHNNWDEYLQAVVFAYNSGIHKTTQYSPYELLYGRSPRLPFHLPPSYLSLPSSHDYLAQLQKTLHIFHRSARSNIVQQQARNKIFYDRNRSDPSYEVGDRVLTRIHGTANKLAPLFTPSPKTIIRTLHPTYVVRDDQTNNESRVHPTPSIHLALFLSWTSPDEIPSSHIYFFAHADPCTSYPLSFIYLAHLLAMTTSSPPSFTPYAVPHYLALTDSHGKFTPSTIETSTYSIKVHAISGLKWIDTYRPDLSALHLLSSSSLSSLLSSASAVLFLIGTNSVRFLPASTILSQVDTVITAVRAHHPHLSHKHSISIVSCFPCLKPHYPLHTRHSLIDNINHYNFLLHNLADSLNFTLIDFHVTESHLGPDNMHIHLQYRHLVPDSLTNYFAYLSSIPSTLPLKTVGRSPAAVTRRNHHRHQQMTLKQQQHQITRRVSSSWSPSSIKKYLHDRHIPIAKISPIRRNAVRLRFNNPEDLRLADMSVPQDAFA</sequence>
<dbReference type="PANTHER" id="PTHR37984">
    <property type="entry name" value="PROTEIN CBG26694"/>
    <property type="match status" value="1"/>
</dbReference>
<keyword evidence="4" id="KW-0548">Nucleotidyltransferase</keyword>
<evidence type="ECO:0000259" key="9">
    <source>
        <dbReference type="PROSITE" id="PS50878"/>
    </source>
</evidence>
<dbReference type="Pfam" id="PF17921">
    <property type="entry name" value="Integrase_H2C2"/>
    <property type="match status" value="1"/>
</dbReference>
<dbReference type="SUPFAM" id="SSF56672">
    <property type="entry name" value="DNA/RNA polymerases"/>
    <property type="match status" value="1"/>
</dbReference>
<dbReference type="InterPro" id="IPR000477">
    <property type="entry name" value="RT_dom"/>
</dbReference>
<dbReference type="CDD" id="cd00303">
    <property type="entry name" value="retropepsin_like"/>
    <property type="match status" value="1"/>
</dbReference>
<dbReference type="InterPro" id="IPR021109">
    <property type="entry name" value="Peptidase_aspartic_dom_sf"/>
</dbReference>
<dbReference type="EMBL" id="CAJNOR010006458">
    <property type="protein sequence ID" value="CAF1595914.1"/>
    <property type="molecule type" value="Genomic_DNA"/>
</dbReference>
<feature type="domain" description="Integrase catalytic" evidence="10">
    <location>
        <begin position="941"/>
        <end position="1100"/>
    </location>
</feature>
<organism evidence="11 12">
    <name type="scientific">Adineta ricciae</name>
    <name type="common">Rotifer</name>
    <dbReference type="NCBI Taxonomy" id="249248"/>
    <lineage>
        <taxon>Eukaryota</taxon>
        <taxon>Metazoa</taxon>
        <taxon>Spiralia</taxon>
        <taxon>Gnathifera</taxon>
        <taxon>Rotifera</taxon>
        <taxon>Eurotatoria</taxon>
        <taxon>Bdelloidea</taxon>
        <taxon>Adinetida</taxon>
        <taxon>Adinetidae</taxon>
        <taxon>Adineta</taxon>
    </lineage>
</organism>
<dbReference type="FunFam" id="3.10.20.370:FF:000001">
    <property type="entry name" value="Retrovirus-related Pol polyprotein from transposon 17.6-like protein"/>
    <property type="match status" value="1"/>
</dbReference>
<keyword evidence="2" id="KW-0645">Protease</keyword>
<dbReference type="Pfam" id="PF00665">
    <property type="entry name" value="rve"/>
    <property type="match status" value="1"/>
</dbReference>
<dbReference type="InterPro" id="IPR001584">
    <property type="entry name" value="Integrase_cat-core"/>
</dbReference>
<dbReference type="FunFam" id="3.30.420.10:FF:000032">
    <property type="entry name" value="Retrovirus-related Pol polyprotein from transposon 297-like Protein"/>
    <property type="match status" value="1"/>
</dbReference>
<dbReference type="Pfam" id="PF17917">
    <property type="entry name" value="RT_RNaseH"/>
    <property type="match status" value="1"/>
</dbReference>
<dbReference type="InterPro" id="IPR012337">
    <property type="entry name" value="RNaseH-like_sf"/>
</dbReference>
<evidence type="ECO:0000313" key="12">
    <source>
        <dbReference type="Proteomes" id="UP000663828"/>
    </source>
</evidence>
<keyword evidence="12" id="KW-1185">Reference proteome</keyword>
<dbReference type="Pfam" id="PF00078">
    <property type="entry name" value="RVT_1"/>
    <property type="match status" value="1"/>
</dbReference>
<dbReference type="PROSITE" id="PS50994">
    <property type="entry name" value="INTEGRASE"/>
    <property type="match status" value="1"/>
</dbReference>
<evidence type="ECO:0000256" key="3">
    <source>
        <dbReference type="ARBA" id="ARBA00022679"/>
    </source>
</evidence>
<keyword evidence="6" id="KW-0255">Endonuclease</keyword>
<dbReference type="InterPro" id="IPR036397">
    <property type="entry name" value="RNaseH_sf"/>
</dbReference>
<name>A0A816AGL1_ADIRI</name>
<keyword evidence="8" id="KW-0695">RNA-directed DNA polymerase</keyword>
<dbReference type="FunFam" id="3.30.70.270:FF:000020">
    <property type="entry name" value="Transposon Tf2-6 polyprotein-like Protein"/>
    <property type="match status" value="1"/>
</dbReference>
<dbReference type="GO" id="GO:0003676">
    <property type="term" value="F:nucleic acid binding"/>
    <property type="evidence" value="ECO:0007669"/>
    <property type="project" value="InterPro"/>
</dbReference>
<evidence type="ECO:0000256" key="6">
    <source>
        <dbReference type="ARBA" id="ARBA00022759"/>
    </source>
</evidence>
<keyword evidence="3" id="KW-0808">Transferase</keyword>
<dbReference type="InterPro" id="IPR050951">
    <property type="entry name" value="Retrovirus_Pol_polyprotein"/>
</dbReference>
<dbReference type="GO" id="GO:0008233">
    <property type="term" value="F:peptidase activity"/>
    <property type="evidence" value="ECO:0007669"/>
    <property type="project" value="UniProtKB-KW"/>
</dbReference>
<dbReference type="FunFam" id="3.10.10.10:FF:000007">
    <property type="entry name" value="Retrovirus-related Pol polyprotein from transposon 17.6-like Protein"/>
    <property type="match status" value="1"/>
</dbReference>
<evidence type="ECO:0000313" key="11">
    <source>
        <dbReference type="EMBL" id="CAF1595914.1"/>
    </source>
</evidence>
<dbReference type="Gene3D" id="1.10.340.70">
    <property type="match status" value="1"/>
</dbReference>
<evidence type="ECO:0000256" key="2">
    <source>
        <dbReference type="ARBA" id="ARBA00022670"/>
    </source>
</evidence>
<evidence type="ECO:0000256" key="8">
    <source>
        <dbReference type="ARBA" id="ARBA00022918"/>
    </source>
</evidence>
<dbReference type="GO" id="GO:0003964">
    <property type="term" value="F:RNA-directed DNA polymerase activity"/>
    <property type="evidence" value="ECO:0007669"/>
    <property type="project" value="UniProtKB-KW"/>
</dbReference>
<dbReference type="InterPro" id="IPR043502">
    <property type="entry name" value="DNA/RNA_pol_sf"/>
</dbReference>